<evidence type="ECO:0000313" key="1">
    <source>
        <dbReference type="EMBL" id="HAS8542143.1"/>
    </source>
</evidence>
<accession>A0A8H9N3K4</accession>
<comment type="caution">
    <text evidence="1">The sequence shown here is derived from an EMBL/GenBank/DDBJ whole genome shotgun (WGS) entry which is preliminary data.</text>
</comment>
<proteinExistence type="predicted"/>
<dbReference type="Proteomes" id="UP000863257">
    <property type="component" value="Unassembled WGS sequence"/>
</dbReference>
<reference evidence="1" key="2">
    <citation type="submission" date="2019-01" db="EMBL/GenBank/DDBJ databases">
        <authorList>
            <consortium name="NCBI Pathogen Detection Project"/>
        </authorList>
    </citation>
    <scope>NUCLEOTIDE SEQUENCE</scope>
    <source>
        <strain evidence="1">BCW_3452</strain>
    </source>
</reference>
<gene>
    <name evidence="1" type="ORF">I7730_20350</name>
</gene>
<protein>
    <submittedName>
        <fullName evidence="1">Uncharacterized protein</fullName>
    </submittedName>
</protein>
<sequence length="262" mass="29774">MQNSIILSVKHLLNSDVSKMSIKIFIFLAERSNKEVVYLTPETKGFEDLTTDNISDFYTSSTDMFSAIRLINEPCGDQFHAFEVTTKYFGKIILATPKKIGRKQTVKKSDSDKILESQIIDIFEFWLKHIGTRKDLYNRLPSLTKSTTGRYYAIKRALKKGVCTVEEAKAAIFGAIHCLSTMGFDPKTGKKKPKHYAELVNILRNRQNIESNMNREKSCGTYVEQLEALNGKRSVRNIGLIKDIDSKDKSDDDFAENFFGGN</sequence>
<dbReference type="AlphaFoldDB" id="A0A8H9N3K4"/>
<dbReference type="EMBL" id="DACRBY010000032">
    <property type="protein sequence ID" value="HAS8542143.1"/>
    <property type="molecule type" value="Genomic_DNA"/>
</dbReference>
<reference evidence="1" key="1">
    <citation type="journal article" date="2018" name="Genome Biol.">
        <title>SKESA: strategic k-mer extension for scrupulous assemblies.</title>
        <authorList>
            <person name="Souvorov A."/>
            <person name="Agarwala R."/>
            <person name="Lipman D.J."/>
        </authorList>
    </citation>
    <scope>NUCLEOTIDE SEQUENCE</scope>
    <source>
        <strain evidence="1">BCW_3452</strain>
    </source>
</reference>
<organism evidence="1">
    <name type="scientific">Vibrio vulnificus</name>
    <dbReference type="NCBI Taxonomy" id="672"/>
    <lineage>
        <taxon>Bacteria</taxon>
        <taxon>Pseudomonadati</taxon>
        <taxon>Pseudomonadota</taxon>
        <taxon>Gammaproteobacteria</taxon>
        <taxon>Vibrionales</taxon>
        <taxon>Vibrionaceae</taxon>
        <taxon>Vibrio</taxon>
    </lineage>
</organism>
<name>A0A8H9N3K4_VIBVL</name>